<reference evidence="2 3" key="1">
    <citation type="submission" date="2016-06" db="EMBL/GenBank/DDBJ databases">
        <authorList>
            <person name="Kjaerup R.B."/>
            <person name="Dalgaard T.S."/>
            <person name="Juul-Madsen H.R."/>
        </authorList>
    </citation>
    <scope>NUCLEOTIDE SEQUENCE [LARGE SCALE GENOMIC DNA]</scope>
    <source>
        <strain evidence="2 3">CECT 8886</strain>
    </source>
</reference>
<sequence>MKIIRVICLFLVCWVMTGCAYQRTDNLQSDISDERRLDLAQAHILLGQFALSKAQLDQVSKAHQGRNYWRLRSLYWFNAGRESKALAEHEKALSLYPDDDFILNNYGVLLGKENHWQKACHEFKKASLGGYSARQSVWINLSRCELRQFDVKLSEKDLDRAKEIDDLPLIGLMTELNLVLIRGNLSKARLILNNIQADTKHATNSVYFDEYNCLSRQVIARETDPTIYSSASTLTCLDRSRY</sequence>
<name>A0A1A8T9K0_9GAMM</name>
<evidence type="ECO:0000313" key="3">
    <source>
        <dbReference type="Proteomes" id="UP000092544"/>
    </source>
</evidence>
<dbReference type="Gene3D" id="1.25.40.10">
    <property type="entry name" value="Tetratricopeptide repeat domain"/>
    <property type="match status" value="1"/>
</dbReference>
<dbReference type="RefSeq" id="WP_067014358.1">
    <property type="nucleotide sequence ID" value="NZ_FLOB01000002.1"/>
</dbReference>
<evidence type="ECO:0000313" key="2">
    <source>
        <dbReference type="EMBL" id="SBS29421.1"/>
    </source>
</evidence>
<keyword evidence="3" id="KW-1185">Reference proteome</keyword>
<dbReference type="AlphaFoldDB" id="A0A1A8T9K0"/>
<keyword evidence="1" id="KW-0732">Signal</keyword>
<accession>A0A1A8T9K0</accession>
<proteinExistence type="predicted"/>
<feature type="chain" id="PRO_5008378900" evidence="1">
    <location>
        <begin position="21"/>
        <end position="242"/>
    </location>
</feature>
<dbReference type="SUPFAM" id="SSF48452">
    <property type="entry name" value="TPR-like"/>
    <property type="match status" value="1"/>
</dbReference>
<evidence type="ECO:0000256" key="1">
    <source>
        <dbReference type="SAM" id="SignalP"/>
    </source>
</evidence>
<dbReference type="PROSITE" id="PS51257">
    <property type="entry name" value="PROKAR_LIPOPROTEIN"/>
    <property type="match status" value="1"/>
</dbReference>
<organism evidence="2 3">
    <name type="scientific">Marinomonas spartinae</name>
    <dbReference type="NCBI Taxonomy" id="1792290"/>
    <lineage>
        <taxon>Bacteria</taxon>
        <taxon>Pseudomonadati</taxon>
        <taxon>Pseudomonadota</taxon>
        <taxon>Gammaproteobacteria</taxon>
        <taxon>Oceanospirillales</taxon>
        <taxon>Oceanospirillaceae</taxon>
        <taxon>Marinomonas</taxon>
    </lineage>
</organism>
<dbReference type="InterPro" id="IPR011990">
    <property type="entry name" value="TPR-like_helical_dom_sf"/>
</dbReference>
<feature type="signal peptide" evidence="1">
    <location>
        <begin position="1"/>
        <end position="20"/>
    </location>
</feature>
<protein>
    <submittedName>
        <fullName evidence="2">Tetratricopeptide repeat protein</fullName>
    </submittedName>
</protein>
<gene>
    <name evidence="2" type="ORF">MSP8886_01544</name>
</gene>
<dbReference type="STRING" id="1792290.MSP8886_01544"/>
<dbReference type="Proteomes" id="UP000092544">
    <property type="component" value="Unassembled WGS sequence"/>
</dbReference>
<dbReference type="EMBL" id="FLOB01000002">
    <property type="protein sequence ID" value="SBS29421.1"/>
    <property type="molecule type" value="Genomic_DNA"/>
</dbReference>